<dbReference type="InterPro" id="IPR014440">
    <property type="entry name" value="HCCAis_GSTk"/>
</dbReference>
<sequence length="230" mass="25938">MAAKRPRLYFSFRSPYSWLAVERLTRTLGRPQEVLEFIPYWDPDERTEAALRARGGAFHYVQMSKPKHLYLLQDAKRQAQRLDLPMRWPIDIDPWWEVPHLGWLAARERGVGEAFYREVIAARWQRGEDVCTPHVISRVAERAGVDPGLVLGAVEDSTVRSAGVDCLLRAYEEDIFGIPYLRLGPHRFWGVDRVDDFLTAYAERTGTPVAPPAVPAGVGGYDTDTGGGCG</sequence>
<organism evidence="4 5">
    <name type="scientific">Micromonospora coriariae</name>
    <dbReference type="NCBI Taxonomy" id="285665"/>
    <lineage>
        <taxon>Bacteria</taxon>
        <taxon>Bacillati</taxon>
        <taxon>Actinomycetota</taxon>
        <taxon>Actinomycetes</taxon>
        <taxon>Micromonosporales</taxon>
        <taxon>Micromonosporaceae</taxon>
        <taxon>Micromonospora</taxon>
    </lineage>
</organism>
<proteinExistence type="inferred from homology"/>
<evidence type="ECO:0000313" key="4">
    <source>
        <dbReference type="EMBL" id="SCF12054.1"/>
    </source>
</evidence>
<dbReference type="EC" id="5.99.1.4" evidence="1"/>
<feature type="active site" description="Nucleophile" evidence="2">
    <location>
        <position position="14"/>
    </location>
</feature>
<keyword evidence="1 4" id="KW-0413">Isomerase</keyword>
<name>A0A1C4XUB9_9ACTN</name>
<dbReference type="Pfam" id="PF01323">
    <property type="entry name" value="DSBA"/>
    <property type="match status" value="1"/>
</dbReference>
<keyword evidence="5" id="KW-1185">Reference proteome</keyword>
<dbReference type="PIRSF" id="PIRSF006386">
    <property type="entry name" value="HCCAis_GSTk"/>
    <property type="match status" value="1"/>
</dbReference>
<accession>A0A1C4XUB9</accession>
<comment type="catalytic activity">
    <reaction evidence="1">
        <text>2-hydroxychromene-2-carboxylate = (3E)-4-(2-hydroxyphenyl)-2-oxobut-3-enoate</text>
        <dbReference type="Rhea" id="RHEA:27401"/>
        <dbReference type="ChEBI" id="CHEBI:59350"/>
        <dbReference type="ChEBI" id="CHEBI:59353"/>
        <dbReference type="EC" id="5.99.1.4"/>
    </reaction>
</comment>
<evidence type="ECO:0000256" key="2">
    <source>
        <dbReference type="PIRSR" id="PIRSR006386-1"/>
    </source>
</evidence>
<dbReference type="EMBL" id="LT607412">
    <property type="protein sequence ID" value="SCF12054.1"/>
    <property type="molecule type" value="Genomic_DNA"/>
</dbReference>
<feature type="domain" description="DSBA-like thioredoxin" evidence="3">
    <location>
        <begin position="8"/>
        <end position="201"/>
    </location>
</feature>
<protein>
    <recommendedName>
        <fullName evidence="1">2-hydroxychromene-2-carboxylate isomerase</fullName>
        <ecNumber evidence="1">5.99.1.4</ecNumber>
    </recommendedName>
</protein>
<dbReference type="InterPro" id="IPR036249">
    <property type="entry name" value="Thioredoxin-like_sf"/>
</dbReference>
<dbReference type="Proteomes" id="UP000198243">
    <property type="component" value="Chromosome I"/>
</dbReference>
<dbReference type="RefSeq" id="WP_089020947.1">
    <property type="nucleotide sequence ID" value="NZ_LT607412.1"/>
</dbReference>
<dbReference type="GO" id="GO:0004602">
    <property type="term" value="F:glutathione peroxidase activity"/>
    <property type="evidence" value="ECO:0007669"/>
    <property type="project" value="TreeGrafter"/>
</dbReference>
<dbReference type="GO" id="GO:0006749">
    <property type="term" value="P:glutathione metabolic process"/>
    <property type="evidence" value="ECO:0007669"/>
    <property type="project" value="TreeGrafter"/>
</dbReference>
<evidence type="ECO:0000259" key="3">
    <source>
        <dbReference type="Pfam" id="PF01323"/>
    </source>
</evidence>
<dbReference type="SUPFAM" id="SSF52833">
    <property type="entry name" value="Thioredoxin-like"/>
    <property type="match status" value="1"/>
</dbReference>
<dbReference type="InterPro" id="IPR001853">
    <property type="entry name" value="DSBA-like_thioredoxin_dom"/>
</dbReference>
<dbReference type="GO" id="GO:0004364">
    <property type="term" value="F:glutathione transferase activity"/>
    <property type="evidence" value="ECO:0007669"/>
    <property type="project" value="TreeGrafter"/>
</dbReference>
<dbReference type="GO" id="GO:0018845">
    <property type="term" value="F:2-hydroxychromene-2-carboxylate isomerase activity"/>
    <property type="evidence" value="ECO:0007669"/>
    <property type="project" value="UniProtKB-UniRule"/>
</dbReference>
<comment type="similarity">
    <text evidence="1">Belongs to the GST superfamily. NadH family.</text>
</comment>
<dbReference type="Gene3D" id="3.40.30.10">
    <property type="entry name" value="Glutaredoxin"/>
    <property type="match status" value="1"/>
</dbReference>
<evidence type="ECO:0000313" key="5">
    <source>
        <dbReference type="Proteomes" id="UP000198243"/>
    </source>
</evidence>
<dbReference type="OrthoDB" id="5244108at2"/>
<reference evidence="5" key="1">
    <citation type="submission" date="2016-06" db="EMBL/GenBank/DDBJ databases">
        <authorList>
            <person name="Varghese N."/>
            <person name="Submissions Spin"/>
        </authorList>
    </citation>
    <scope>NUCLEOTIDE SEQUENCE [LARGE SCALE GENOMIC DNA]</scope>
    <source>
        <strain evidence="5">DSM 44875</strain>
    </source>
</reference>
<gene>
    <name evidence="4" type="ORF">GA0070607_5778</name>
</gene>
<dbReference type="AlphaFoldDB" id="A0A1C4XUB9"/>
<dbReference type="PANTHER" id="PTHR42943:SF2">
    <property type="entry name" value="GLUTATHIONE S-TRANSFERASE KAPPA 1"/>
    <property type="match status" value="1"/>
</dbReference>
<evidence type="ECO:0000256" key="1">
    <source>
        <dbReference type="PIRNR" id="PIRNR006386"/>
    </source>
</evidence>
<dbReference type="InterPro" id="IPR051924">
    <property type="entry name" value="GST_Kappa/NadH"/>
</dbReference>
<dbReference type="PANTHER" id="PTHR42943">
    <property type="entry name" value="GLUTATHIONE S-TRANSFERASE KAPPA"/>
    <property type="match status" value="1"/>
</dbReference>